<evidence type="ECO:0000313" key="2">
    <source>
        <dbReference type="Proteomes" id="UP000789901"/>
    </source>
</evidence>
<sequence length="149" mass="17166">FRDVSYSSLNMNSGNIKGFSIYYCLRANMAEKVVTRVILLLDGPKVHSYSDLNLYNTTVYTLFPYTTSQLVTNNNEFVTTNNDKLIEELYTDIEALYFQNKNDMNKVLNNQEIVDLVTSVESKINNSDYKENNDSIEYSSESIKCYKIA</sequence>
<protein>
    <submittedName>
        <fullName evidence="1">24000_t:CDS:1</fullName>
    </submittedName>
</protein>
<keyword evidence="2" id="KW-1185">Reference proteome</keyword>
<accession>A0ABN7V501</accession>
<organism evidence="1 2">
    <name type="scientific">Gigaspora margarita</name>
    <dbReference type="NCBI Taxonomy" id="4874"/>
    <lineage>
        <taxon>Eukaryota</taxon>
        <taxon>Fungi</taxon>
        <taxon>Fungi incertae sedis</taxon>
        <taxon>Mucoromycota</taxon>
        <taxon>Glomeromycotina</taxon>
        <taxon>Glomeromycetes</taxon>
        <taxon>Diversisporales</taxon>
        <taxon>Gigasporaceae</taxon>
        <taxon>Gigaspora</taxon>
    </lineage>
</organism>
<feature type="non-terminal residue" evidence="1">
    <location>
        <position position="1"/>
    </location>
</feature>
<name>A0ABN7V501_GIGMA</name>
<evidence type="ECO:0000313" key="1">
    <source>
        <dbReference type="EMBL" id="CAG8731660.1"/>
    </source>
</evidence>
<dbReference type="EMBL" id="CAJVQB010009584">
    <property type="protein sequence ID" value="CAG8731660.1"/>
    <property type="molecule type" value="Genomic_DNA"/>
</dbReference>
<reference evidence="1 2" key="1">
    <citation type="submission" date="2021-06" db="EMBL/GenBank/DDBJ databases">
        <authorList>
            <person name="Kallberg Y."/>
            <person name="Tangrot J."/>
            <person name="Rosling A."/>
        </authorList>
    </citation>
    <scope>NUCLEOTIDE SEQUENCE [LARGE SCALE GENOMIC DNA]</scope>
    <source>
        <strain evidence="1 2">120-4 pot B 10/14</strain>
    </source>
</reference>
<gene>
    <name evidence="1" type="ORF">GMARGA_LOCUS14456</name>
</gene>
<dbReference type="Proteomes" id="UP000789901">
    <property type="component" value="Unassembled WGS sequence"/>
</dbReference>
<comment type="caution">
    <text evidence="1">The sequence shown here is derived from an EMBL/GenBank/DDBJ whole genome shotgun (WGS) entry which is preliminary data.</text>
</comment>
<proteinExistence type="predicted"/>